<evidence type="ECO:0000313" key="6">
    <source>
        <dbReference type="Proteomes" id="UP000177798"/>
    </source>
</evidence>
<keyword evidence="2" id="KW-0175">Coiled coil</keyword>
<evidence type="ECO:0000256" key="3">
    <source>
        <dbReference type="SAM" id="MobiDB-lite"/>
    </source>
</evidence>
<evidence type="ECO:0000256" key="2">
    <source>
        <dbReference type="SAM" id="Coils"/>
    </source>
</evidence>
<keyword evidence="1" id="KW-0862">Zinc</keyword>
<keyword evidence="1" id="KW-0863">Zinc-finger</keyword>
<evidence type="ECO:0000313" key="5">
    <source>
        <dbReference type="EMBL" id="APA11403.1"/>
    </source>
</evidence>
<feature type="region of interest" description="Disordered" evidence="3">
    <location>
        <begin position="809"/>
        <end position="852"/>
    </location>
</feature>
<dbReference type="OrthoDB" id="303107at2759"/>
<feature type="coiled-coil region" evidence="2">
    <location>
        <begin position="168"/>
        <end position="230"/>
    </location>
</feature>
<feature type="region of interest" description="Disordered" evidence="3">
    <location>
        <begin position="569"/>
        <end position="653"/>
    </location>
</feature>
<feature type="compositionally biased region" description="Basic and acidic residues" evidence="3">
    <location>
        <begin position="608"/>
        <end position="620"/>
    </location>
</feature>
<feature type="compositionally biased region" description="Basic and acidic residues" evidence="3">
    <location>
        <begin position="63"/>
        <end position="89"/>
    </location>
</feature>
<feature type="compositionally biased region" description="Low complexity" evidence="3">
    <location>
        <begin position="122"/>
        <end position="131"/>
    </location>
</feature>
<sequence length="1363" mass="154360">MTRKIKNALSEYERTHASDETQRRVEVTPMEKNRGQLQVQVPARKLSPIKTPITPSSKTTRQAQDKASHIRKRGSQEDGGERISRERSDTTGTTQLEKQDRKSELGLPQPSSTAERPRSCLPKAKSPAKAAISNVHKEPKISLSPKTHSEDRSNDEVVEVGHHKHVEEKVLENMKENYRRDLQSKEAEVIAIRDQWDSDLRELHGKIEKLEKTKLELESKASNLEAAEIAVRNAGRDPLAYEIGQKNIEIWMLTNKIHRQFEVSSLSQREAKHLPPQTIDTAMNEIRLELEAMTEIQDFRRMHRPKEWFDGDLTHLVNSAFTSLEGSDDGGWVELRLFDVGAFKEHMRQPYFKDLLKRTAKQLSCRLSRTLSPLFGKSLQNPGNDFSFHTWGEDLESWKERQYHFERLFRTALELKSDSFKHGIFLPSVTEGCFCDYRKNVYLGVSPSQKTQRMLQPNRDLLNISATSGTDNEDSERNILHPGRTHISETTHNSRPAVVEIPIQSKSILQLPARPPDMPSNYVCKTCKEEFSRVQGLKTHERNDNCKRCHTCKEVWPTIHDLNEHIKKQHTRRFEKSNSSLSVTRDRERPPPAMLSPLKRITKSNALTERDSSEDTDLHADSTNSSEAVKNRGPDSPRATHDHISLADRDTQSLYNEISDSLDSDDDEEPEPRIFPLHLASMIKTDNPDLSNVGRDGHETRQFIWNQSRNSRGQFEDATLSPSNGRIRDSSENPSNLSSCTDDIDIGNQDIPLPEKWCLTGESGTTNFVFESPRLIPERRESQLCLLNNEDEEAEESEVDEDHSVVINDSENVNAGRAEQVDTAEDESTKMDENESIEDENQAEDTDEDESIVAGHDDKFQTKEYEVHGVDNEDAVKSQDNEGIEDDICETSGADNGENGGVAGKEATEAKKGNFDEVIGKANSETENSDNEILEEWLNYCAAHIYETAEVERDETIELDDNRYGQARIEGDVIFEESGGGCGDKTNAVENDDSIEATSKGATEVENQKGVDVDSNKILEDSGLTFDVFFNTPVEAESGDIIQLDGEGELRVTEIRKKEVAVDEEIVAQDSEITGAEDEEIIEADIDGCFQVRGADNDITMVDFVEGFSGHDTAVLEQYDSFEVDEKGNFQWGEVVVEKEKNLEDEYNEYLRVRNIEENETTIDETVKQYLEMTVKVENDDSNEVDDKMNCQECEVVEKGVDGSLIITAERPKYGPESEFEQEVVDLNESMEIDSGNIAKVENGDSKMNTQDEEFHNDQTSVMDNDRGIDADYFNNSLEREVERDTMSENIGVNNDEIAEAENGEIILAADKPIKKQEEHQNSETNRSSVEFKAPFSVRLEYKNPVQNLEMNVCPLDLSRGIY</sequence>
<dbReference type="PROSITE" id="PS50157">
    <property type="entry name" value="ZINC_FINGER_C2H2_2"/>
    <property type="match status" value="1"/>
</dbReference>
<feature type="compositionally biased region" description="Polar residues" evidence="3">
    <location>
        <begin position="53"/>
        <end position="62"/>
    </location>
</feature>
<organism evidence="5 6">
    <name type="scientific">Sclerotinia sclerotiorum (strain ATCC 18683 / 1980 / Ss-1)</name>
    <name type="common">White mold</name>
    <name type="synonym">Whetzelinia sclerotiorum</name>
    <dbReference type="NCBI Taxonomy" id="665079"/>
    <lineage>
        <taxon>Eukaryota</taxon>
        <taxon>Fungi</taxon>
        <taxon>Dikarya</taxon>
        <taxon>Ascomycota</taxon>
        <taxon>Pezizomycotina</taxon>
        <taxon>Leotiomycetes</taxon>
        <taxon>Helotiales</taxon>
        <taxon>Sclerotiniaceae</taxon>
        <taxon>Sclerotinia</taxon>
    </lineage>
</organism>
<dbReference type="Proteomes" id="UP000177798">
    <property type="component" value="Chromosome 7"/>
</dbReference>
<dbReference type="EMBL" id="CP017820">
    <property type="protein sequence ID" value="APA11403.1"/>
    <property type="molecule type" value="Genomic_DNA"/>
</dbReference>
<feature type="domain" description="C2H2-type" evidence="4">
    <location>
        <begin position="522"/>
        <end position="555"/>
    </location>
</feature>
<feature type="region of interest" description="Disordered" evidence="3">
    <location>
        <begin position="1"/>
        <end position="155"/>
    </location>
</feature>
<accession>A0A1D9Q9V4</accession>
<feature type="compositionally biased region" description="Acidic residues" evidence="3">
    <location>
        <begin position="834"/>
        <end position="851"/>
    </location>
</feature>
<feature type="compositionally biased region" description="Basic and acidic residues" evidence="3">
    <location>
        <begin position="11"/>
        <end position="34"/>
    </location>
</feature>
<gene>
    <name evidence="5" type="ORF">sscle_07g061730</name>
</gene>
<protein>
    <recommendedName>
        <fullName evidence="4">C2H2-type domain-containing protein</fullName>
    </recommendedName>
</protein>
<feature type="region of interest" description="Disordered" evidence="3">
    <location>
        <begin position="464"/>
        <end position="493"/>
    </location>
</feature>
<evidence type="ECO:0000259" key="4">
    <source>
        <dbReference type="PROSITE" id="PS50157"/>
    </source>
</evidence>
<feature type="compositionally biased region" description="Basic and acidic residues" evidence="3">
    <location>
        <begin position="629"/>
        <end position="651"/>
    </location>
</feature>
<dbReference type="GO" id="GO:0008270">
    <property type="term" value="F:zinc ion binding"/>
    <property type="evidence" value="ECO:0007669"/>
    <property type="project" value="UniProtKB-KW"/>
</dbReference>
<feature type="compositionally biased region" description="Polar residues" evidence="3">
    <location>
        <begin position="732"/>
        <end position="741"/>
    </location>
</feature>
<reference evidence="6" key="1">
    <citation type="journal article" date="2017" name="Genome Biol. Evol.">
        <title>The complete genome sequence of the phytopathogenic fungus Sclerotinia sclerotiorum reveals insights into the genome architecture of broad host range pathogens.</title>
        <authorList>
            <person name="Derbyshire M."/>
            <person name="Denton-Giles M."/>
            <person name="Hegedus D."/>
            <person name="Seifbarghy S."/>
            <person name="Rollins J."/>
            <person name="van Kan J."/>
            <person name="Seidl M.F."/>
            <person name="Faino L."/>
            <person name="Mbengue M."/>
            <person name="Navaud O."/>
            <person name="Raffaele S."/>
            <person name="Hammond-Kosack K."/>
            <person name="Heard S."/>
            <person name="Oliver R."/>
        </authorList>
    </citation>
    <scope>NUCLEOTIDE SEQUENCE [LARGE SCALE GENOMIC DNA]</scope>
    <source>
        <strain evidence="6">ATCC 18683 / 1980 / Ss-1</strain>
    </source>
</reference>
<name>A0A1D9Q9V4_SCLS1</name>
<keyword evidence="1" id="KW-0479">Metal-binding</keyword>
<dbReference type="VEuPathDB" id="FungiDB:sscle_07g061730"/>
<evidence type="ECO:0000256" key="1">
    <source>
        <dbReference type="PROSITE-ProRule" id="PRU00042"/>
    </source>
</evidence>
<dbReference type="InterPro" id="IPR013087">
    <property type="entry name" value="Znf_C2H2_type"/>
</dbReference>
<proteinExistence type="predicted"/>
<feature type="region of interest" description="Disordered" evidence="3">
    <location>
        <begin position="706"/>
        <end position="743"/>
    </location>
</feature>